<dbReference type="NCBIfam" id="TIGR03083">
    <property type="entry name" value="maleylpyruvate isomerase family mycothiol-dependent enzyme"/>
    <property type="match status" value="1"/>
</dbReference>
<dbReference type="Pfam" id="PF11716">
    <property type="entry name" value="MDMPI_N"/>
    <property type="match status" value="1"/>
</dbReference>
<accession>A0A0B5EV92</accession>
<dbReference type="InterPro" id="IPR034660">
    <property type="entry name" value="DinB/YfiT-like"/>
</dbReference>
<dbReference type="SUPFAM" id="SSF109854">
    <property type="entry name" value="DinB/YfiT-like putative metalloenzymes"/>
    <property type="match status" value="1"/>
</dbReference>
<dbReference type="PANTHER" id="PTHR40758:SF1">
    <property type="entry name" value="CONSERVED PROTEIN"/>
    <property type="match status" value="1"/>
</dbReference>
<reference evidence="3 4" key="1">
    <citation type="submission" date="2015-01" db="EMBL/GenBank/DDBJ databases">
        <title>Enhanced salinomycin production by adjusting the supply of polyketide extender units in Streptomyce albus DSM 41398.</title>
        <authorList>
            <person name="Lu C."/>
        </authorList>
    </citation>
    <scope>NUCLEOTIDE SEQUENCE [LARGE SCALE GENOMIC DNA]</scope>
    <source>
        <strain evidence="4">ATCC 21838 / DSM 41398 / FERM P-419 / JCM 4703 / NBRC 107858</strain>
    </source>
</reference>
<gene>
    <name evidence="3" type="ORF">SLNWT_1606</name>
</gene>
<dbReference type="KEGG" id="sals:SLNWT_1606"/>
<feature type="domain" description="MDMPI C-terminal" evidence="1">
    <location>
        <begin position="154"/>
        <end position="258"/>
    </location>
</feature>
<dbReference type="AlphaFoldDB" id="A0A0B5EV92"/>
<feature type="domain" description="Mycothiol-dependent maleylpyruvate isomerase metal-binding" evidence="2">
    <location>
        <begin position="15"/>
        <end position="141"/>
    </location>
</feature>
<name>A0A0B5EV92_STRA4</name>
<dbReference type="Proteomes" id="UP000031523">
    <property type="component" value="Chromosome"/>
</dbReference>
<evidence type="ECO:0000313" key="4">
    <source>
        <dbReference type="Proteomes" id="UP000031523"/>
    </source>
</evidence>
<proteinExistence type="predicted"/>
<evidence type="ECO:0008006" key="5">
    <source>
        <dbReference type="Google" id="ProtNLM"/>
    </source>
</evidence>
<dbReference type="PANTHER" id="PTHR40758">
    <property type="entry name" value="CONSERVED PROTEIN"/>
    <property type="match status" value="1"/>
</dbReference>
<dbReference type="Pfam" id="PF07398">
    <property type="entry name" value="MDMPI_C"/>
    <property type="match status" value="1"/>
</dbReference>
<protein>
    <recommendedName>
        <fullName evidence="5">Maleylpyruvate isomerase family mycothiol-dependent enzyme</fullName>
    </recommendedName>
</protein>
<keyword evidence="4" id="KW-1185">Reference proteome</keyword>
<evidence type="ECO:0000259" key="2">
    <source>
        <dbReference type="Pfam" id="PF11716"/>
    </source>
</evidence>
<sequence>MRPMSTLTHERYCQEILAQTEALRGVLASGAALGTRVPTCPEWTLDELLRHTGGALRWSAELVRTRATEDIPEEKVPQCAGPAEQTATALADWLDDSGRRLAEALREAGPETPVWTWAWRQDAGFWARRMTHELAVHRADATLAAGLDYQVDPEVAADALDEWLEIVGFAQRTQPEDEAGELRGAGRSIHLHATDAPEGLDAEWLITFHEDGFTWERAHGKATVALRGPLTALLLAFYRRRTPDTGGLEVLGDRELLDFWLARASFG</sequence>
<dbReference type="GO" id="GO:0005886">
    <property type="term" value="C:plasma membrane"/>
    <property type="evidence" value="ECO:0007669"/>
    <property type="project" value="TreeGrafter"/>
</dbReference>
<dbReference type="InterPro" id="IPR024344">
    <property type="entry name" value="MDMPI_metal-binding"/>
</dbReference>
<evidence type="ECO:0000313" key="3">
    <source>
        <dbReference type="EMBL" id="AJE81982.1"/>
    </source>
</evidence>
<dbReference type="InterPro" id="IPR010872">
    <property type="entry name" value="MDMPI_C-term_domain"/>
</dbReference>
<dbReference type="InterPro" id="IPR017517">
    <property type="entry name" value="Maleyloyr_isom"/>
</dbReference>
<organism evidence="3 4">
    <name type="scientific">Streptomyces albus (strain ATCC 21838 / DSM 41398 / FERM P-419 / JCM 4703 / NBRC 107858)</name>
    <dbReference type="NCBI Taxonomy" id="1081613"/>
    <lineage>
        <taxon>Bacteria</taxon>
        <taxon>Bacillati</taxon>
        <taxon>Actinomycetota</taxon>
        <taxon>Actinomycetes</taxon>
        <taxon>Kitasatosporales</taxon>
        <taxon>Streptomycetaceae</taxon>
        <taxon>Streptomyces</taxon>
    </lineage>
</organism>
<dbReference type="EMBL" id="CP010519">
    <property type="protein sequence ID" value="AJE81982.1"/>
    <property type="molecule type" value="Genomic_DNA"/>
</dbReference>
<dbReference type="GO" id="GO:0046872">
    <property type="term" value="F:metal ion binding"/>
    <property type="evidence" value="ECO:0007669"/>
    <property type="project" value="InterPro"/>
</dbReference>
<evidence type="ECO:0000259" key="1">
    <source>
        <dbReference type="Pfam" id="PF07398"/>
    </source>
</evidence>